<reference evidence="2 3" key="1">
    <citation type="journal article" date="2015" name="Stand. Genomic Sci.">
        <title>Genomic Encyclopedia of Bacterial and Archaeal Type Strains, Phase III: the genomes of soil and plant-associated and newly described type strains.</title>
        <authorList>
            <person name="Whitman W.B."/>
            <person name="Woyke T."/>
            <person name="Klenk H.P."/>
            <person name="Zhou Y."/>
            <person name="Lilburn T.G."/>
            <person name="Beck B.J."/>
            <person name="De Vos P."/>
            <person name="Vandamme P."/>
            <person name="Eisen J.A."/>
            <person name="Garrity G."/>
            <person name="Hugenholtz P."/>
            <person name="Kyrpides N.C."/>
        </authorList>
    </citation>
    <scope>NUCLEOTIDE SEQUENCE [LARGE SCALE GENOMIC DNA]</scope>
    <source>
        <strain evidence="2 3">CV53</strain>
    </source>
</reference>
<dbReference type="RefSeq" id="WP_132005441.1">
    <property type="nucleotide sequence ID" value="NZ_JABUHM010000003.1"/>
</dbReference>
<feature type="domain" description="NodB homology" evidence="1">
    <location>
        <begin position="126"/>
        <end position="302"/>
    </location>
</feature>
<dbReference type="NCBIfam" id="TIGR02873">
    <property type="entry name" value="spore_ylxY"/>
    <property type="match status" value="1"/>
</dbReference>
<name>A0A4V2RDP4_9BACI</name>
<dbReference type="InterPro" id="IPR011330">
    <property type="entry name" value="Glyco_hydro/deAcase_b/a-brl"/>
</dbReference>
<evidence type="ECO:0000259" key="1">
    <source>
        <dbReference type="PROSITE" id="PS51677"/>
    </source>
</evidence>
<dbReference type="EMBL" id="SLVV01000005">
    <property type="protein sequence ID" value="TCN25570.1"/>
    <property type="molecule type" value="Genomic_DNA"/>
</dbReference>
<dbReference type="Pfam" id="PF01522">
    <property type="entry name" value="Polysacc_deac_1"/>
    <property type="match status" value="1"/>
</dbReference>
<dbReference type="PANTHER" id="PTHR10587:SF80">
    <property type="entry name" value="CHITOOLIGOSACCHARIDE DEACETYLASE"/>
    <property type="match status" value="1"/>
</dbReference>
<dbReference type="GO" id="GO:0016810">
    <property type="term" value="F:hydrolase activity, acting on carbon-nitrogen (but not peptide) bonds"/>
    <property type="evidence" value="ECO:0007669"/>
    <property type="project" value="InterPro"/>
</dbReference>
<dbReference type="InterPro" id="IPR014228">
    <property type="entry name" value="Spore_polysacc_deacetyl_YlxY"/>
</dbReference>
<dbReference type="SUPFAM" id="SSF88713">
    <property type="entry name" value="Glycoside hydrolase/deacetylase"/>
    <property type="match status" value="1"/>
</dbReference>
<dbReference type="PANTHER" id="PTHR10587">
    <property type="entry name" value="GLYCOSYL TRANSFERASE-RELATED"/>
    <property type="match status" value="1"/>
</dbReference>
<evidence type="ECO:0000313" key="3">
    <source>
        <dbReference type="Proteomes" id="UP000295689"/>
    </source>
</evidence>
<accession>A0A4V2RDP4</accession>
<dbReference type="InterPro" id="IPR002509">
    <property type="entry name" value="NODB_dom"/>
</dbReference>
<dbReference type="AlphaFoldDB" id="A0A4V2RDP4"/>
<proteinExistence type="predicted"/>
<organism evidence="2 3">
    <name type="scientific">Mesobacillus foraminis</name>
    <dbReference type="NCBI Taxonomy" id="279826"/>
    <lineage>
        <taxon>Bacteria</taxon>
        <taxon>Bacillati</taxon>
        <taxon>Bacillota</taxon>
        <taxon>Bacilli</taxon>
        <taxon>Bacillales</taxon>
        <taxon>Bacillaceae</taxon>
        <taxon>Mesobacillus</taxon>
    </lineage>
</organism>
<comment type="caution">
    <text evidence="2">The sequence shown here is derived from an EMBL/GenBank/DDBJ whole genome shotgun (WGS) entry which is preliminary data.</text>
</comment>
<gene>
    <name evidence="2" type="ORF">EV146_105227</name>
</gene>
<dbReference type="InterPro" id="IPR050248">
    <property type="entry name" value="Polysacc_deacetylase_ArnD"/>
</dbReference>
<keyword evidence="3" id="KW-1185">Reference proteome</keyword>
<evidence type="ECO:0000313" key="2">
    <source>
        <dbReference type="EMBL" id="TCN25570.1"/>
    </source>
</evidence>
<dbReference type="GO" id="GO:0005975">
    <property type="term" value="P:carbohydrate metabolic process"/>
    <property type="evidence" value="ECO:0007669"/>
    <property type="project" value="InterPro"/>
</dbReference>
<dbReference type="CDD" id="cd10950">
    <property type="entry name" value="CE4_BsYlxY_like"/>
    <property type="match status" value="1"/>
</dbReference>
<dbReference type="GO" id="GO:0016020">
    <property type="term" value="C:membrane"/>
    <property type="evidence" value="ECO:0007669"/>
    <property type="project" value="TreeGrafter"/>
</dbReference>
<sequence>MKKLFGAAVMLAGAWLLVSNPFSHQYITYLKSESVPVSMHKDSLYRELETKAPDYEIKPVDARIDSVWKAIPGYNGLKVNIGKSYDKMKREGRFEADLLVFEEIKPQVHLSDLPASPIYRGNPEKPMVSFIINVAWGNEYLSDMLATLKKHHVYATFFLEGRWAKNNPELVKMIVDAGHEVGNHSFSHPDMRSLQAAAIHDEIKKTNDVIEATTGRKARWFGPPSGSFKEEVVKIAAVHQLGTVLWSIDTIDWKKPTPDELNQRVLGKLHNGAMILMHPTDSTEKALETMVLGIKEKHLEIGTVSEMLSEKRILHKKAK</sequence>
<dbReference type="PROSITE" id="PS51677">
    <property type="entry name" value="NODB"/>
    <property type="match status" value="1"/>
</dbReference>
<dbReference type="Gene3D" id="3.20.20.370">
    <property type="entry name" value="Glycoside hydrolase/deacetylase"/>
    <property type="match status" value="1"/>
</dbReference>
<dbReference type="Proteomes" id="UP000295689">
    <property type="component" value="Unassembled WGS sequence"/>
</dbReference>
<protein>
    <submittedName>
        <fullName evidence="2">Putative sporulation protein (Polysaccharide deacetylase family)</fullName>
    </submittedName>
</protein>